<sequence length="577" mass="64602">MINPATKGPTEPIASRRVISDKGFTLLLLIPVILVLVSYVLYPSLKTLAESVWMKGEFTLENYKRFFSPESLSNLEALWNSFYISLLSVLLSALIGVPLAFIFNRYDFPGRRFFATAAIMPIVLPPLVGVMSFMFLYGESGLVTRTIQDWFNMDEAPFKLSGVAGILLVHAYTMYVYFYMTVSSAIKGLNPSLEEAATNLGAGRWTVFRRVTLPLLTPALVAASLLVFMTSMASFSAPFLLAGGFRVLSLQIYFSKINGDLDMAATQSVILSVISISFLLVMRWYQGRRDYRVSEKGVSTHRREVSNPWVKWPLVIVGVTGVVFLLLPHITLAILSLVPEGSWTYQTYPTRFSLENYILLMKDPHIWKPIRNSLWMAALATAGNFLFGILTSYVLVKRKFRGKNVLDVMVMLPWSLPATVVAMNMILAFNVPTPFTFGKVLVGTFWILPLAYFIRHIPLVVRSTNAALEQLDDSLEEAARNLGARWFTTFRRVILPIILPGIMAGTLLAFVTAVGEFVSSVMLYTIDNRPISIEIMNQLRMFNLGQAAAYAMYQIILIGVVLLISNRFFGVKAENSL</sequence>
<dbReference type="SUPFAM" id="SSF161098">
    <property type="entry name" value="MetI-like"/>
    <property type="match status" value="2"/>
</dbReference>
<dbReference type="PANTHER" id="PTHR43357">
    <property type="entry name" value="INNER MEMBRANE ABC TRANSPORTER PERMEASE PROTEIN YDCV"/>
    <property type="match status" value="1"/>
</dbReference>
<dbReference type="InterPro" id="IPR000515">
    <property type="entry name" value="MetI-like"/>
</dbReference>
<evidence type="ECO:0000256" key="2">
    <source>
        <dbReference type="ARBA" id="ARBA00022448"/>
    </source>
</evidence>
<feature type="domain" description="ABC transmembrane type-1" evidence="9">
    <location>
        <begin position="370"/>
        <end position="565"/>
    </location>
</feature>
<dbReference type="Proteomes" id="UP000677436">
    <property type="component" value="Chromosome"/>
</dbReference>
<evidence type="ECO:0000256" key="1">
    <source>
        <dbReference type="ARBA" id="ARBA00004429"/>
    </source>
</evidence>
<evidence type="ECO:0000256" key="8">
    <source>
        <dbReference type="RuleBase" id="RU363032"/>
    </source>
</evidence>
<feature type="transmembrane region" description="Helical" evidence="8">
    <location>
        <begin position="265"/>
        <end position="285"/>
    </location>
</feature>
<feature type="domain" description="ABC transmembrane type-1" evidence="9">
    <location>
        <begin position="78"/>
        <end position="282"/>
    </location>
</feature>
<evidence type="ECO:0000256" key="6">
    <source>
        <dbReference type="ARBA" id="ARBA00022989"/>
    </source>
</evidence>
<dbReference type="GO" id="GO:0005886">
    <property type="term" value="C:plasma membrane"/>
    <property type="evidence" value="ECO:0007669"/>
    <property type="project" value="UniProtKB-SubCell"/>
</dbReference>
<dbReference type="Gene3D" id="1.10.3720.10">
    <property type="entry name" value="MetI-like"/>
    <property type="match status" value="2"/>
</dbReference>
<evidence type="ECO:0000256" key="4">
    <source>
        <dbReference type="ARBA" id="ARBA00022519"/>
    </source>
</evidence>
<feature type="transmembrane region" description="Helical" evidence="8">
    <location>
        <begin position="158"/>
        <end position="178"/>
    </location>
</feature>
<feature type="transmembrane region" description="Helical" evidence="8">
    <location>
        <begin position="82"/>
        <end position="101"/>
    </location>
</feature>
<name>A0A8D5ZNN2_9BACL</name>
<evidence type="ECO:0000256" key="7">
    <source>
        <dbReference type="ARBA" id="ARBA00023136"/>
    </source>
</evidence>
<comment type="similarity">
    <text evidence="8">Belongs to the binding-protein-dependent transport system permease family.</text>
</comment>
<feature type="transmembrane region" description="Helical" evidence="8">
    <location>
        <begin position="113"/>
        <end position="138"/>
    </location>
</feature>
<proteinExistence type="inferred from homology"/>
<dbReference type="InterPro" id="IPR035906">
    <property type="entry name" value="MetI-like_sf"/>
</dbReference>
<organism evidence="10 11">
    <name type="scientific">Polycladomyces abyssicola</name>
    <dbReference type="NCBI Taxonomy" id="1125966"/>
    <lineage>
        <taxon>Bacteria</taxon>
        <taxon>Bacillati</taxon>
        <taxon>Bacillota</taxon>
        <taxon>Bacilli</taxon>
        <taxon>Bacillales</taxon>
        <taxon>Thermoactinomycetaceae</taxon>
        <taxon>Polycladomyces</taxon>
    </lineage>
</organism>
<keyword evidence="5 8" id="KW-0812">Transmembrane</keyword>
<reference evidence="10" key="2">
    <citation type="journal article" date="2021" name="Microbiol. Resour. Announc.">
        <title>Complete Genome Sequence of Polycladomyces abyssicola JIR-001T, Isolated from Hemipelagic Sediment in Deep Seawater.</title>
        <authorList>
            <person name="Tsubouchi T."/>
            <person name="Kaneko Y."/>
        </authorList>
    </citation>
    <scope>NUCLEOTIDE SEQUENCE</scope>
    <source>
        <strain evidence="10">JIR-001</strain>
    </source>
</reference>
<feature type="transmembrane region" description="Helical" evidence="8">
    <location>
        <begin position="493"/>
        <end position="514"/>
    </location>
</feature>
<evidence type="ECO:0000313" key="11">
    <source>
        <dbReference type="Proteomes" id="UP000677436"/>
    </source>
</evidence>
<keyword evidence="3" id="KW-1003">Cell membrane</keyword>
<evidence type="ECO:0000313" key="10">
    <source>
        <dbReference type="EMBL" id="BCU81528.1"/>
    </source>
</evidence>
<feature type="transmembrane region" description="Helical" evidence="8">
    <location>
        <begin position="374"/>
        <end position="396"/>
    </location>
</feature>
<dbReference type="CDD" id="cd06261">
    <property type="entry name" value="TM_PBP2"/>
    <property type="match status" value="2"/>
</dbReference>
<reference evidence="10" key="1">
    <citation type="journal article" date="2013" name="Int. J. Syst. Evol. Microbiol.">
        <title>Polycladomyces abyssicola gen. nov., sp. nov., a thermophilic filamentous bacterium isolated from hemipelagic sediment.</title>
        <authorList>
            <person name="Tsubouchi T."/>
            <person name="Shimane Y."/>
            <person name="Mori K."/>
            <person name="Usui K."/>
            <person name="Hiraki T."/>
            <person name="Tame A."/>
            <person name="Uematsu K."/>
            <person name="Maruyama T."/>
            <person name="Hatada Y."/>
        </authorList>
    </citation>
    <scope>NUCLEOTIDE SEQUENCE</scope>
    <source>
        <strain evidence="10">JIR-001</strain>
    </source>
</reference>
<dbReference type="PANTHER" id="PTHR43357:SF4">
    <property type="entry name" value="INNER MEMBRANE ABC TRANSPORTER PERMEASE PROTEIN YDCV"/>
    <property type="match status" value="1"/>
</dbReference>
<keyword evidence="4" id="KW-0997">Cell inner membrane</keyword>
<feature type="transmembrane region" description="Helical" evidence="8">
    <location>
        <begin position="547"/>
        <end position="569"/>
    </location>
</feature>
<dbReference type="AlphaFoldDB" id="A0A8D5ZNN2"/>
<evidence type="ECO:0000256" key="3">
    <source>
        <dbReference type="ARBA" id="ARBA00022475"/>
    </source>
</evidence>
<dbReference type="KEGG" id="pabs:JIR001_13110"/>
<feature type="transmembrane region" description="Helical" evidence="8">
    <location>
        <begin position="435"/>
        <end position="454"/>
    </location>
</feature>
<evidence type="ECO:0000259" key="9">
    <source>
        <dbReference type="PROSITE" id="PS50928"/>
    </source>
</evidence>
<keyword evidence="2 8" id="KW-0813">Transport</keyword>
<feature type="transmembrane region" description="Helical" evidence="8">
    <location>
        <begin position="219"/>
        <end position="245"/>
    </location>
</feature>
<dbReference type="GO" id="GO:0055085">
    <property type="term" value="P:transmembrane transport"/>
    <property type="evidence" value="ECO:0007669"/>
    <property type="project" value="InterPro"/>
</dbReference>
<keyword evidence="11" id="KW-1185">Reference proteome</keyword>
<dbReference type="RefSeq" id="WP_212774744.1">
    <property type="nucleotide sequence ID" value="NZ_AP024601.1"/>
</dbReference>
<comment type="subcellular location">
    <subcellularLocation>
        <location evidence="1">Cell inner membrane</location>
        <topology evidence="1">Multi-pass membrane protein</topology>
    </subcellularLocation>
    <subcellularLocation>
        <location evidence="8">Cell membrane</location>
        <topology evidence="8">Multi-pass membrane protein</topology>
    </subcellularLocation>
</comment>
<dbReference type="Pfam" id="PF00528">
    <property type="entry name" value="BPD_transp_1"/>
    <property type="match status" value="2"/>
</dbReference>
<feature type="transmembrane region" description="Helical" evidence="8">
    <location>
        <begin position="24"/>
        <end position="42"/>
    </location>
</feature>
<dbReference type="EMBL" id="AP024601">
    <property type="protein sequence ID" value="BCU81528.1"/>
    <property type="molecule type" value="Genomic_DNA"/>
</dbReference>
<protein>
    <submittedName>
        <fullName evidence="10">Iron ABC transporter permease</fullName>
    </submittedName>
</protein>
<accession>A0A8D5ZNN2</accession>
<feature type="transmembrane region" description="Helical" evidence="8">
    <location>
        <begin position="408"/>
        <end position="429"/>
    </location>
</feature>
<evidence type="ECO:0000256" key="5">
    <source>
        <dbReference type="ARBA" id="ARBA00022692"/>
    </source>
</evidence>
<gene>
    <name evidence="10" type="ORF">JIR001_13110</name>
</gene>
<feature type="transmembrane region" description="Helical" evidence="8">
    <location>
        <begin position="312"/>
        <end position="338"/>
    </location>
</feature>
<dbReference type="PROSITE" id="PS50928">
    <property type="entry name" value="ABC_TM1"/>
    <property type="match status" value="2"/>
</dbReference>
<keyword evidence="6 8" id="KW-1133">Transmembrane helix</keyword>
<keyword evidence="7 8" id="KW-0472">Membrane</keyword>